<feature type="domain" description="Amino acid transporter transmembrane" evidence="8">
    <location>
        <begin position="39"/>
        <end position="414"/>
    </location>
</feature>
<dbReference type="GeneID" id="17357655"/>
<evidence type="ECO:0000313" key="9">
    <source>
        <dbReference type="EMBL" id="EFN57962.1"/>
    </source>
</evidence>
<dbReference type="Pfam" id="PF01490">
    <property type="entry name" value="Aa_trans"/>
    <property type="match status" value="1"/>
</dbReference>
<feature type="transmembrane region" description="Helical" evidence="7">
    <location>
        <begin position="260"/>
        <end position="284"/>
    </location>
</feature>
<dbReference type="RefSeq" id="XP_005850064.1">
    <property type="nucleotide sequence ID" value="XM_005850002.1"/>
</dbReference>
<evidence type="ECO:0000313" key="10">
    <source>
        <dbReference type="Proteomes" id="UP000008141"/>
    </source>
</evidence>
<keyword evidence="10" id="KW-1185">Reference proteome</keyword>
<feature type="transmembrane region" description="Helical" evidence="7">
    <location>
        <begin position="226"/>
        <end position="248"/>
    </location>
</feature>
<accession>E1Z7R3</accession>
<keyword evidence="3" id="KW-0029">Amino-acid transport</keyword>
<feature type="transmembrane region" description="Helical" evidence="7">
    <location>
        <begin position="118"/>
        <end position="141"/>
    </location>
</feature>
<dbReference type="FunCoup" id="E1Z7R3">
    <property type="interactions" value="143"/>
</dbReference>
<organism evidence="10">
    <name type="scientific">Chlorella variabilis</name>
    <name type="common">Green alga</name>
    <dbReference type="NCBI Taxonomy" id="554065"/>
    <lineage>
        <taxon>Eukaryota</taxon>
        <taxon>Viridiplantae</taxon>
        <taxon>Chlorophyta</taxon>
        <taxon>core chlorophytes</taxon>
        <taxon>Trebouxiophyceae</taxon>
        <taxon>Chlorellales</taxon>
        <taxon>Chlorellaceae</taxon>
        <taxon>Chlorella clade</taxon>
        <taxon>Chlorella</taxon>
    </lineage>
</organism>
<sequence length="471" mass="49537">MAGDAASADRDDLVLPLLAETNAGSGGDGNDPGRSTQEGTTPFQTAFNILNIFVGTGLLGMPYAMMRGGWAALAAQALLLPVFALSGQLICSTFQLLPAHTPRTYPELGKAAAGGAGLRAVMLFSFLELFGGSCILIMVAWQQLELLLPAEGLGPLLSPMHWAAALATLLLLPLLFVDLRRLSRLSVVGLASSGLVVVMVAALLGLDPRRTAMAQQPPPTHHLASAGIIQAVGVFSLSATAHSTLPALRTAMRRPAQFPAALAASFAIMLAAYSTLAACGYWYWGDSASPLLTLDLAHNSWYSTHCRVPLHRVLAFFVLVNTLTKYPGLNLCLQDMILSVLPLQRDAAGDYHPPLHWAERGLRLALFCAGTALALTAYDVLGSALSLLGGLGSISCSLLLPTAFYARLAWPRLRAPARTGLVLLLGLGAALVCLITGTNLCDLSAPCRAWREAALPPGARPTGGWANPLVR</sequence>
<evidence type="ECO:0000256" key="2">
    <source>
        <dbReference type="ARBA" id="ARBA00022692"/>
    </source>
</evidence>
<feature type="region of interest" description="Disordered" evidence="6">
    <location>
        <begin position="21"/>
        <end position="40"/>
    </location>
</feature>
<feature type="transmembrane region" description="Helical" evidence="7">
    <location>
        <begin position="70"/>
        <end position="97"/>
    </location>
</feature>
<keyword evidence="3" id="KW-0813">Transport</keyword>
<feature type="transmembrane region" description="Helical" evidence="7">
    <location>
        <begin position="45"/>
        <end position="64"/>
    </location>
</feature>
<proteinExistence type="predicted"/>
<evidence type="ECO:0000256" key="3">
    <source>
        <dbReference type="ARBA" id="ARBA00022970"/>
    </source>
</evidence>
<dbReference type="KEGG" id="cvr:CHLNCDRAFT_142091"/>
<dbReference type="InterPro" id="IPR013057">
    <property type="entry name" value="AA_transpt_TM"/>
</dbReference>
<reference evidence="9 10" key="1">
    <citation type="journal article" date="2010" name="Plant Cell">
        <title>The Chlorella variabilis NC64A genome reveals adaptation to photosymbiosis, coevolution with viruses, and cryptic sex.</title>
        <authorList>
            <person name="Blanc G."/>
            <person name="Duncan G."/>
            <person name="Agarkova I."/>
            <person name="Borodovsky M."/>
            <person name="Gurnon J."/>
            <person name="Kuo A."/>
            <person name="Lindquist E."/>
            <person name="Lucas S."/>
            <person name="Pangilinan J."/>
            <person name="Polle J."/>
            <person name="Salamov A."/>
            <person name="Terry A."/>
            <person name="Yamada T."/>
            <person name="Dunigan D.D."/>
            <person name="Grigoriev I.V."/>
            <person name="Claverie J.M."/>
            <person name="Van Etten J.L."/>
        </authorList>
    </citation>
    <scope>NUCLEOTIDE SEQUENCE [LARGE SCALE GENOMIC DNA]</scope>
    <source>
        <strain evidence="9 10">NC64A</strain>
    </source>
</reference>
<protein>
    <recommendedName>
        <fullName evidence="8">Amino acid transporter transmembrane domain-containing protein</fullName>
    </recommendedName>
</protein>
<evidence type="ECO:0000256" key="7">
    <source>
        <dbReference type="SAM" id="Phobius"/>
    </source>
</evidence>
<evidence type="ECO:0000256" key="1">
    <source>
        <dbReference type="ARBA" id="ARBA00004141"/>
    </source>
</evidence>
<evidence type="ECO:0000256" key="6">
    <source>
        <dbReference type="SAM" id="MobiDB-lite"/>
    </source>
</evidence>
<gene>
    <name evidence="9" type="ORF">CHLNCDRAFT_142091</name>
</gene>
<dbReference type="InParanoid" id="E1Z7R3"/>
<dbReference type="eggNOG" id="KOG1303">
    <property type="taxonomic scope" value="Eukaryota"/>
</dbReference>
<evidence type="ECO:0000256" key="5">
    <source>
        <dbReference type="ARBA" id="ARBA00023136"/>
    </source>
</evidence>
<dbReference type="PANTHER" id="PTHR22950:SF685">
    <property type="entry name" value="AMINO ACID TRANSPORTER PROTEIN"/>
    <property type="match status" value="1"/>
</dbReference>
<feature type="transmembrane region" description="Helical" evidence="7">
    <location>
        <begin position="186"/>
        <end position="206"/>
    </location>
</feature>
<dbReference type="OrthoDB" id="655540at2759"/>
<dbReference type="GO" id="GO:0015179">
    <property type="term" value="F:L-amino acid transmembrane transporter activity"/>
    <property type="evidence" value="ECO:0007669"/>
    <property type="project" value="TreeGrafter"/>
</dbReference>
<feature type="transmembrane region" description="Helical" evidence="7">
    <location>
        <begin position="420"/>
        <end position="440"/>
    </location>
</feature>
<dbReference type="GO" id="GO:0005774">
    <property type="term" value="C:vacuolar membrane"/>
    <property type="evidence" value="ECO:0007669"/>
    <property type="project" value="TreeGrafter"/>
</dbReference>
<dbReference type="AlphaFoldDB" id="E1Z7R3"/>
<feature type="transmembrane region" description="Helical" evidence="7">
    <location>
        <begin position="387"/>
        <end position="408"/>
    </location>
</feature>
<dbReference type="Proteomes" id="UP000008141">
    <property type="component" value="Unassembled WGS sequence"/>
</dbReference>
<dbReference type="EMBL" id="GL433838">
    <property type="protein sequence ID" value="EFN57962.1"/>
    <property type="molecule type" value="Genomic_DNA"/>
</dbReference>
<keyword evidence="4 7" id="KW-1133">Transmembrane helix</keyword>
<evidence type="ECO:0000256" key="4">
    <source>
        <dbReference type="ARBA" id="ARBA00022989"/>
    </source>
</evidence>
<dbReference type="PANTHER" id="PTHR22950">
    <property type="entry name" value="AMINO ACID TRANSPORTER"/>
    <property type="match status" value="1"/>
</dbReference>
<keyword evidence="2 7" id="KW-0812">Transmembrane</keyword>
<evidence type="ECO:0000259" key="8">
    <source>
        <dbReference type="Pfam" id="PF01490"/>
    </source>
</evidence>
<keyword evidence="5 7" id="KW-0472">Membrane</keyword>
<name>E1Z7R3_CHLVA</name>
<dbReference type="OMA" id="WNTILEY"/>
<feature type="transmembrane region" description="Helical" evidence="7">
    <location>
        <begin position="161"/>
        <end position="179"/>
    </location>
</feature>
<comment type="subcellular location">
    <subcellularLocation>
        <location evidence="1">Membrane</location>
        <topology evidence="1">Multi-pass membrane protein</topology>
    </subcellularLocation>
</comment>